<keyword evidence="1" id="KW-0732">Signal</keyword>
<evidence type="ECO:0000256" key="1">
    <source>
        <dbReference type="SAM" id="SignalP"/>
    </source>
</evidence>
<dbReference type="SUPFAM" id="SSF54427">
    <property type="entry name" value="NTF2-like"/>
    <property type="match status" value="1"/>
</dbReference>
<dbReference type="Proteomes" id="UP000060787">
    <property type="component" value="Chromosome"/>
</dbReference>
<reference evidence="3 4" key="1">
    <citation type="journal article" date="2015" name="BMC Genomics">
        <title>Comparative genomics and metabolic profiling of the genus Lysobacter.</title>
        <authorList>
            <person name="de Bruijn I."/>
            <person name="Cheng X."/>
            <person name="de Jager V."/>
            <person name="Exposito R.G."/>
            <person name="Watrous J."/>
            <person name="Patel N."/>
            <person name="Postma J."/>
            <person name="Dorrestein P.C."/>
            <person name="Kobayashi D."/>
            <person name="Raaijmakers J.M."/>
        </authorList>
    </citation>
    <scope>NUCLEOTIDE SEQUENCE [LARGE SCALE GENOMIC DNA]</scope>
    <source>
        <strain evidence="3 4">76</strain>
    </source>
</reference>
<dbReference type="AlphaFoldDB" id="A0A0S2F5W6"/>
<keyword evidence="4" id="KW-1185">Reference proteome</keyword>
<protein>
    <recommendedName>
        <fullName evidence="2">DUF4440 domain-containing protein</fullName>
    </recommendedName>
</protein>
<organism evidence="3 4">
    <name type="scientific">Lysobacter antibioticus</name>
    <dbReference type="NCBI Taxonomy" id="84531"/>
    <lineage>
        <taxon>Bacteria</taxon>
        <taxon>Pseudomonadati</taxon>
        <taxon>Pseudomonadota</taxon>
        <taxon>Gammaproteobacteria</taxon>
        <taxon>Lysobacterales</taxon>
        <taxon>Lysobacteraceae</taxon>
        <taxon>Lysobacter</taxon>
    </lineage>
</organism>
<evidence type="ECO:0000259" key="2">
    <source>
        <dbReference type="Pfam" id="PF14534"/>
    </source>
</evidence>
<sequence length="180" mass="19563">MIKLAWVLGFTAMLALPAGIASAAEPNAPAAPAAPPAAATADTSAADKALHDTIAGLDTQVFDAFNRCTDPKQLKRYSDYFSSDVEFYHDIGGVSWTRESMIAQTRAGACGKIRRELIPGTVKVRPIKNYGALETGQHRFCQVKTGQCDGISDFLLIWRQQADHWEVGRVISYGHVDNQP</sequence>
<dbReference type="InterPro" id="IPR032710">
    <property type="entry name" value="NTF2-like_dom_sf"/>
</dbReference>
<feature type="domain" description="DUF4440" evidence="2">
    <location>
        <begin position="55"/>
        <end position="166"/>
    </location>
</feature>
<dbReference type="PATRIC" id="fig|84531.8.peg.732"/>
<dbReference type="STRING" id="84531.LA76x_0704"/>
<evidence type="ECO:0000313" key="3">
    <source>
        <dbReference type="EMBL" id="ALN78865.1"/>
    </source>
</evidence>
<dbReference type="eggNOG" id="COG1680">
    <property type="taxonomic scope" value="Bacteria"/>
</dbReference>
<dbReference type="Pfam" id="PF14534">
    <property type="entry name" value="DUF4440"/>
    <property type="match status" value="1"/>
</dbReference>
<dbReference type="Gene3D" id="3.10.450.50">
    <property type="match status" value="1"/>
</dbReference>
<dbReference type="RefSeq" id="WP_237051735.1">
    <property type="nucleotide sequence ID" value="NZ_CP011129.1"/>
</dbReference>
<accession>A0A0S2F5W6</accession>
<feature type="signal peptide" evidence="1">
    <location>
        <begin position="1"/>
        <end position="23"/>
    </location>
</feature>
<name>A0A0S2F5W6_LYSAN</name>
<gene>
    <name evidence="3" type="ORF">LA76x_0704</name>
</gene>
<evidence type="ECO:0000313" key="4">
    <source>
        <dbReference type="Proteomes" id="UP000060787"/>
    </source>
</evidence>
<feature type="chain" id="PRO_5006596856" description="DUF4440 domain-containing protein" evidence="1">
    <location>
        <begin position="24"/>
        <end position="180"/>
    </location>
</feature>
<dbReference type="EMBL" id="CP011129">
    <property type="protein sequence ID" value="ALN78865.1"/>
    <property type="molecule type" value="Genomic_DNA"/>
</dbReference>
<dbReference type="KEGG" id="lab:LA76x_0704"/>
<proteinExistence type="predicted"/>
<dbReference type="InterPro" id="IPR027843">
    <property type="entry name" value="DUF4440"/>
</dbReference>